<dbReference type="EMBL" id="JABVXQ010000006">
    <property type="protein sequence ID" value="KAF6104207.1"/>
    <property type="molecule type" value="Genomic_DNA"/>
</dbReference>
<name>A0A834A451_9CHIR</name>
<sequence>MFAGGWPKSAVCRAALCCRRGEFWGSLLFDVAQKCSMSVAMTAFQGTELPSTKSSEHKQGCRKPQPLRTLGCGRGSCEGGSDAVASVDCFQVALGLGPAWGGGLPLLALAACSPGSGGKAARLEL</sequence>
<gene>
    <name evidence="1" type="ORF">HJG60_011214</name>
</gene>
<evidence type="ECO:0000313" key="2">
    <source>
        <dbReference type="Proteomes" id="UP000664940"/>
    </source>
</evidence>
<organism evidence="1 2">
    <name type="scientific">Phyllostomus discolor</name>
    <name type="common">pale spear-nosed bat</name>
    <dbReference type="NCBI Taxonomy" id="89673"/>
    <lineage>
        <taxon>Eukaryota</taxon>
        <taxon>Metazoa</taxon>
        <taxon>Chordata</taxon>
        <taxon>Craniata</taxon>
        <taxon>Vertebrata</taxon>
        <taxon>Euteleostomi</taxon>
        <taxon>Mammalia</taxon>
        <taxon>Eutheria</taxon>
        <taxon>Laurasiatheria</taxon>
        <taxon>Chiroptera</taxon>
        <taxon>Yangochiroptera</taxon>
        <taxon>Phyllostomidae</taxon>
        <taxon>Phyllostominae</taxon>
        <taxon>Phyllostomus</taxon>
    </lineage>
</organism>
<evidence type="ECO:0000313" key="1">
    <source>
        <dbReference type="EMBL" id="KAF6104207.1"/>
    </source>
</evidence>
<proteinExistence type="predicted"/>
<protein>
    <submittedName>
        <fullName evidence="1">Uncharacterized protein</fullName>
    </submittedName>
</protein>
<dbReference type="AlphaFoldDB" id="A0A834A451"/>
<comment type="caution">
    <text evidence="1">The sequence shown here is derived from an EMBL/GenBank/DDBJ whole genome shotgun (WGS) entry which is preliminary data.</text>
</comment>
<accession>A0A834A451</accession>
<reference evidence="1 2" key="1">
    <citation type="journal article" date="2020" name="Nature">
        <title>Six reference-quality genomes reveal evolution of bat adaptations.</title>
        <authorList>
            <person name="Jebb D."/>
            <person name="Huang Z."/>
            <person name="Pippel M."/>
            <person name="Hughes G.M."/>
            <person name="Lavrichenko K."/>
            <person name="Devanna P."/>
            <person name="Winkler S."/>
            <person name="Jermiin L.S."/>
            <person name="Skirmuntt E.C."/>
            <person name="Katzourakis A."/>
            <person name="Burkitt-Gray L."/>
            <person name="Ray D.A."/>
            <person name="Sullivan K.A.M."/>
            <person name="Roscito J.G."/>
            <person name="Kirilenko B.M."/>
            <person name="Davalos L.M."/>
            <person name="Corthals A.P."/>
            <person name="Power M.L."/>
            <person name="Jones G."/>
            <person name="Ransome R.D."/>
            <person name="Dechmann D.K.N."/>
            <person name="Locatelli A.G."/>
            <person name="Puechmaille S.J."/>
            <person name="Fedrigo O."/>
            <person name="Jarvis E.D."/>
            <person name="Hiller M."/>
            <person name="Vernes S.C."/>
            <person name="Myers E.W."/>
            <person name="Teeling E.C."/>
        </authorList>
    </citation>
    <scope>NUCLEOTIDE SEQUENCE [LARGE SCALE GENOMIC DNA]</scope>
    <source>
        <strain evidence="1">Bat1K_MPI-CBG_1</strain>
    </source>
</reference>
<dbReference type="Proteomes" id="UP000664940">
    <property type="component" value="Unassembled WGS sequence"/>
</dbReference>